<dbReference type="AlphaFoldDB" id="A0A6C0UXR3"/>
<protein>
    <submittedName>
        <fullName evidence="8">Glycosyltransferase</fullName>
    </submittedName>
</protein>
<dbReference type="EMBL" id="WOWC01000001">
    <property type="protein sequence ID" value="NLV02421.1"/>
    <property type="molecule type" value="Genomic_DNA"/>
</dbReference>
<dbReference type="GO" id="GO:0005886">
    <property type="term" value="C:plasma membrane"/>
    <property type="evidence" value="ECO:0007669"/>
    <property type="project" value="UniProtKB-SubCell"/>
</dbReference>
<feature type="domain" description="Glycosyltransferase 2-like" evidence="6">
    <location>
        <begin position="9"/>
        <end position="141"/>
    </location>
</feature>
<keyword evidence="3" id="KW-0328">Glycosyltransferase</keyword>
<dbReference type="EMBL" id="CP048738">
    <property type="protein sequence ID" value="QIB78589.1"/>
    <property type="molecule type" value="Genomic_DNA"/>
</dbReference>
<reference evidence="9 10" key="1">
    <citation type="submission" date="2019-07" db="EMBL/GenBank/DDBJ databases">
        <title>Draft genome sequence of Haloferax volcanii SS0101, isolated from salt farm in Samut Sakhon, Thailand.</title>
        <authorList>
            <person name="Wanthongcharoen S."/>
            <person name="Yamprayoonswat W."/>
            <person name="Ruangsuj P."/>
            <person name="Thongpramul N."/>
            <person name="Jumpathong W."/>
            <person name="Sittihan S."/>
            <person name="Kanjanavas P."/>
            <person name="Yasawong M."/>
        </authorList>
    </citation>
    <scope>NUCLEOTIDE SEQUENCE [LARGE SCALE GENOMIC DNA]</scope>
    <source>
        <strain evidence="9 10">SS0101</strain>
    </source>
</reference>
<dbReference type="GeneID" id="44083891"/>
<evidence type="ECO:0000313" key="10">
    <source>
        <dbReference type="Proteomes" id="UP000320212"/>
    </source>
</evidence>
<dbReference type="PANTHER" id="PTHR43646:SF2">
    <property type="entry name" value="GLYCOSYLTRANSFERASE 2-LIKE DOMAIN-CONTAINING PROTEIN"/>
    <property type="match status" value="1"/>
</dbReference>
<evidence type="ECO:0000256" key="4">
    <source>
        <dbReference type="ARBA" id="ARBA00022679"/>
    </source>
</evidence>
<comment type="subcellular location">
    <subcellularLocation>
        <location evidence="1">Cell membrane</location>
    </subcellularLocation>
</comment>
<dbReference type="EMBL" id="VMTR01000011">
    <property type="protein sequence ID" value="TVT96031.1"/>
    <property type="molecule type" value="Genomic_DNA"/>
</dbReference>
<dbReference type="Proteomes" id="UP000619835">
    <property type="component" value="Unassembled WGS sequence"/>
</dbReference>
<evidence type="ECO:0000313" key="9">
    <source>
        <dbReference type="EMBL" id="TVT96031.1"/>
    </source>
</evidence>
<dbReference type="GeneID" id="301159490"/>
<dbReference type="Gene3D" id="3.90.550.10">
    <property type="entry name" value="Spore Coat Polysaccharide Biosynthesis Protein SpsA, Chain A"/>
    <property type="match status" value="1"/>
</dbReference>
<sequence>MTSTLPFVSVIIPVYNEAENIQKCLNAVTSQTYPKSKYEVLVVDNGSQDGTKEIARQFSTAYDNLEILIEDEQQGSYAARNTGIEQSSGAILAFLDGDCSPHQQWLERGVSTISGTGVDLVGGNVEFTYPNGGTAAERYDSFTNMQMEESISKRNVAKTVNLFVRQDVVEDVGPFPNHLISGGDVHWTKRATDAGYSLTFAHDAIGCHPARPFGELLKKQFRVGKGQIQVWMLDRISLRRVFALALWILVGFLPKPPHYLSQDLRRTGQTVTKAMFVRILVVAWCCRLAENAGRLSYILRSEEQ</sequence>
<evidence type="ECO:0000259" key="6">
    <source>
        <dbReference type="Pfam" id="PF00535"/>
    </source>
</evidence>
<reference evidence="8 11" key="3">
    <citation type="submission" date="2020-02" db="EMBL/GenBank/DDBJ databases">
        <title>Whole genome sequence of Haloferax alexandrinus pws1.</title>
        <authorList>
            <person name="Verma D.K."/>
            <person name="Gopal K."/>
            <person name="Prasad E.S."/>
        </authorList>
    </citation>
    <scope>NUCLEOTIDE SEQUENCE [LARGE SCALE GENOMIC DNA]</scope>
    <source>
        <strain evidence="8">Wsp1</strain>
        <strain evidence="11">wsp1</strain>
    </source>
</reference>
<accession>A0A558GE39</accession>
<dbReference type="Pfam" id="PF00535">
    <property type="entry name" value="Glycos_transf_2"/>
    <property type="match status" value="1"/>
</dbReference>
<reference evidence="7" key="2">
    <citation type="submission" date="2019-12" db="EMBL/GenBank/DDBJ databases">
        <title>Haloferax alexandrinus strain pws11.</title>
        <authorList>
            <person name="Verma D.K."/>
            <person name="Gopal K."/>
            <person name="Prasad E.S."/>
        </authorList>
    </citation>
    <scope>NUCLEOTIDE SEQUENCE</scope>
    <source>
        <strain evidence="7">Pws11</strain>
    </source>
</reference>
<dbReference type="Proteomes" id="UP000465667">
    <property type="component" value="Chromosome"/>
</dbReference>
<evidence type="ECO:0000313" key="8">
    <source>
        <dbReference type="EMBL" id="QIB78589.1"/>
    </source>
</evidence>
<dbReference type="Proteomes" id="UP000320212">
    <property type="component" value="Unassembled WGS sequence"/>
</dbReference>
<evidence type="ECO:0000256" key="2">
    <source>
        <dbReference type="ARBA" id="ARBA00022475"/>
    </source>
</evidence>
<dbReference type="SUPFAM" id="SSF53448">
    <property type="entry name" value="Nucleotide-diphospho-sugar transferases"/>
    <property type="match status" value="1"/>
</dbReference>
<evidence type="ECO:0000313" key="11">
    <source>
        <dbReference type="Proteomes" id="UP000465667"/>
    </source>
</evidence>
<dbReference type="PANTHER" id="PTHR43646">
    <property type="entry name" value="GLYCOSYLTRANSFERASE"/>
    <property type="match status" value="1"/>
</dbReference>
<keyword evidence="5" id="KW-0472">Membrane</keyword>
<accession>A0A6C0UXR3</accession>
<dbReference type="KEGG" id="hale:G3A49_10740"/>
<organism evidence="8 11">
    <name type="scientific">Haloferax volcanii</name>
    <name type="common">Halobacterium volcanii</name>
    <dbReference type="NCBI Taxonomy" id="2246"/>
    <lineage>
        <taxon>Archaea</taxon>
        <taxon>Methanobacteriati</taxon>
        <taxon>Methanobacteriota</taxon>
        <taxon>Stenosarchaea group</taxon>
        <taxon>Halobacteria</taxon>
        <taxon>Halobacteriales</taxon>
        <taxon>Haloferacaceae</taxon>
        <taxon>Haloferax</taxon>
    </lineage>
</organism>
<gene>
    <name evidence="9" type="ORF">FQA18_03340</name>
    <name evidence="8" type="ORF">G3A49_10740</name>
    <name evidence="7" type="ORF">GOC85_07460</name>
</gene>
<evidence type="ECO:0000256" key="3">
    <source>
        <dbReference type="ARBA" id="ARBA00022676"/>
    </source>
</evidence>
<evidence type="ECO:0000256" key="1">
    <source>
        <dbReference type="ARBA" id="ARBA00004236"/>
    </source>
</evidence>
<dbReference type="RefSeq" id="WP_006600279.1">
    <property type="nucleotide sequence ID" value="NZ_CP048738.1"/>
</dbReference>
<dbReference type="GO" id="GO:0016757">
    <property type="term" value="F:glycosyltransferase activity"/>
    <property type="evidence" value="ECO:0007669"/>
    <property type="project" value="UniProtKB-KW"/>
</dbReference>
<proteinExistence type="predicted"/>
<keyword evidence="4 9" id="KW-0808">Transferase</keyword>
<name>A0A6C0UXR3_HALVO</name>
<keyword evidence="2" id="KW-1003">Cell membrane</keyword>
<dbReference type="InterPro" id="IPR029044">
    <property type="entry name" value="Nucleotide-diphossugar_trans"/>
</dbReference>
<evidence type="ECO:0000256" key="5">
    <source>
        <dbReference type="ARBA" id="ARBA00023136"/>
    </source>
</evidence>
<dbReference type="InterPro" id="IPR001173">
    <property type="entry name" value="Glyco_trans_2-like"/>
</dbReference>
<evidence type="ECO:0000313" key="7">
    <source>
        <dbReference type="EMBL" id="NLV02421.1"/>
    </source>
</evidence>